<accession>A0ABU2VQQ8</accession>
<dbReference type="Gene3D" id="3.20.20.80">
    <property type="entry name" value="Glycosidases"/>
    <property type="match status" value="1"/>
</dbReference>
<gene>
    <name evidence="7" type="ORF">RNB18_48680</name>
</gene>
<dbReference type="InterPro" id="IPR006104">
    <property type="entry name" value="Glyco_hydro_2_N"/>
</dbReference>
<feature type="domain" description="Glycosyl hydrolases family 2 sugar binding" evidence="6">
    <location>
        <begin position="138"/>
        <end position="238"/>
    </location>
</feature>
<dbReference type="InterPro" id="IPR006102">
    <property type="entry name" value="Ig-like_GH2"/>
</dbReference>
<dbReference type="EMBL" id="JAVREZ010000034">
    <property type="protein sequence ID" value="MDT0487950.1"/>
    <property type="molecule type" value="Genomic_DNA"/>
</dbReference>
<evidence type="ECO:0000313" key="7">
    <source>
        <dbReference type="EMBL" id="MDT0487950.1"/>
    </source>
</evidence>
<dbReference type="Proteomes" id="UP001183824">
    <property type="component" value="Unassembled WGS sequence"/>
</dbReference>
<dbReference type="SUPFAM" id="SSF49785">
    <property type="entry name" value="Galactose-binding domain-like"/>
    <property type="match status" value="1"/>
</dbReference>
<feature type="domain" description="Glycoside hydrolase family 2 catalytic" evidence="5">
    <location>
        <begin position="428"/>
        <end position="549"/>
    </location>
</feature>
<dbReference type="InterPro" id="IPR008979">
    <property type="entry name" value="Galactose-bd-like_sf"/>
</dbReference>
<dbReference type="Pfam" id="PF00703">
    <property type="entry name" value="Glyco_hydro_2"/>
    <property type="match status" value="1"/>
</dbReference>
<feature type="chain" id="PRO_5046707436" evidence="3">
    <location>
        <begin position="40"/>
        <end position="798"/>
    </location>
</feature>
<evidence type="ECO:0000259" key="4">
    <source>
        <dbReference type="Pfam" id="PF00703"/>
    </source>
</evidence>
<organism evidence="7 8">
    <name type="scientific">Streptomyces doebereineriae</name>
    <dbReference type="NCBI Taxonomy" id="3075528"/>
    <lineage>
        <taxon>Bacteria</taxon>
        <taxon>Bacillati</taxon>
        <taxon>Actinomycetota</taxon>
        <taxon>Actinomycetes</taxon>
        <taxon>Kitasatosporales</taxon>
        <taxon>Streptomycetaceae</taxon>
        <taxon>Streptomyces</taxon>
    </lineage>
</organism>
<dbReference type="PANTHER" id="PTHR42732:SF1">
    <property type="entry name" value="BETA-MANNOSIDASE"/>
    <property type="match status" value="1"/>
</dbReference>
<keyword evidence="3" id="KW-0732">Signal</keyword>
<comment type="caution">
    <text evidence="7">The sequence shown here is derived from an EMBL/GenBank/DDBJ whole genome shotgun (WGS) entry which is preliminary data.</text>
</comment>
<feature type="compositionally biased region" description="Low complexity" evidence="2">
    <location>
        <begin position="40"/>
        <end position="59"/>
    </location>
</feature>
<feature type="region of interest" description="Disordered" evidence="2">
    <location>
        <begin position="40"/>
        <end position="67"/>
    </location>
</feature>
<name>A0ABU2VQQ8_9ACTN</name>
<reference evidence="8" key="1">
    <citation type="submission" date="2023-07" db="EMBL/GenBank/DDBJ databases">
        <title>30 novel species of actinomycetes from the DSMZ collection.</title>
        <authorList>
            <person name="Nouioui I."/>
        </authorList>
    </citation>
    <scope>NUCLEOTIDE SEQUENCE [LARGE SCALE GENOMIC DNA]</scope>
    <source>
        <strain evidence="8">DSM 41640</strain>
    </source>
</reference>
<dbReference type="Gene3D" id="2.60.120.260">
    <property type="entry name" value="Galactose-binding domain-like"/>
    <property type="match status" value="1"/>
</dbReference>
<dbReference type="Pfam" id="PF02837">
    <property type="entry name" value="Glyco_hydro_2_N"/>
    <property type="match status" value="1"/>
</dbReference>
<dbReference type="Gene3D" id="2.60.40.10">
    <property type="entry name" value="Immunoglobulins"/>
    <property type="match status" value="1"/>
</dbReference>
<dbReference type="Pfam" id="PF02836">
    <property type="entry name" value="Glyco_hydro_2_C"/>
    <property type="match status" value="1"/>
</dbReference>
<evidence type="ECO:0000256" key="1">
    <source>
        <dbReference type="ARBA" id="ARBA00007401"/>
    </source>
</evidence>
<dbReference type="PANTHER" id="PTHR42732">
    <property type="entry name" value="BETA-GALACTOSIDASE"/>
    <property type="match status" value="1"/>
</dbReference>
<protein>
    <submittedName>
        <fullName evidence="7">Glycoside hydrolase family 2 TIM barrel-domain containing protein</fullName>
    </submittedName>
</protein>
<evidence type="ECO:0000256" key="3">
    <source>
        <dbReference type="SAM" id="SignalP"/>
    </source>
</evidence>
<evidence type="ECO:0000259" key="6">
    <source>
        <dbReference type="Pfam" id="PF02837"/>
    </source>
</evidence>
<dbReference type="InterPro" id="IPR006103">
    <property type="entry name" value="Glyco_hydro_2_cat"/>
</dbReference>
<proteinExistence type="inferred from homology"/>
<comment type="similarity">
    <text evidence="1">Belongs to the glycosyl hydrolase 2 family.</text>
</comment>
<feature type="domain" description="Glycoside hydrolase family 2 immunoglobulin-like beta-sandwich" evidence="4">
    <location>
        <begin position="244"/>
        <end position="363"/>
    </location>
</feature>
<evidence type="ECO:0000259" key="5">
    <source>
        <dbReference type="Pfam" id="PF02836"/>
    </source>
</evidence>
<evidence type="ECO:0000313" key="8">
    <source>
        <dbReference type="Proteomes" id="UP001183824"/>
    </source>
</evidence>
<dbReference type="RefSeq" id="WP_311720581.1">
    <property type="nucleotide sequence ID" value="NZ_JAVREZ010000034.1"/>
</dbReference>
<feature type="signal peptide" evidence="3">
    <location>
        <begin position="1"/>
        <end position="39"/>
    </location>
</feature>
<dbReference type="SUPFAM" id="SSF51445">
    <property type="entry name" value="(Trans)glycosidases"/>
    <property type="match status" value="1"/>
</dbReference>
<sequence length="798" mass="86552">MTTRPTRVPSRNGPRRWLRAIAAATALVSASLFSPATVASTASGAPGAGGAPPETSAPTFAHSYLGGVSGPRPAENVDLAGTWQFDPVTTTTCTPGPRPTMGPMTCEDTPATEESTTIEVPGGGWLKQGWDDLSVADYQRRIRVPDIAGPQATKLAFGAINHRATVWVDGRKVGSQVTAFTPSVFDISDYVEPGSSHLIRVRVEGRKALIGDDGRYTVPEGASWSDDVAQGIFRSADLQVFPAVHISDTFVQTSVADRTLTYDVELTNTTGMARKVRLTGTVDSWNDENWAYPAVPRRMVTVPAHATKTITVGPLSWRAGSESYWWPNIPHRSGYRAQLHDLRLQATTAGITTSRSRVRFGFRELAQDGDHYELNGRHINFRGDSLQGANYDNIDHHGRSDAYDTLPGFLEPSQGNGGWPQVVDNYLRLNFSGVRIHQIPATPYMLDVADARGLMIQDETAIRGSNNRQNFITGRDNMLQHTADLVRRDRNHASVLRWSQSNEPVVGYTDNPGAGAEFDEALYQTIMAMDTTRPISTDSAVDATAGNLAHANYTVFCHYADGVYPAAYTESVCNGPAGKPQGQTEFVWPGDNTPQGAVWFASGSLRMRGQGASDVRPYTLLDLWSSVVPGVKRTDINVEWGYPTAGLHPLYGEDNLSAPWANPHIQLIQNAFNPVAAVDTGFWNANKISNEAGEWPTTTGSVSPGRATRALTVFNDTLHGTRVNVTWSLHVGTSDGKVTDHGTIKTRIALGGNRQLPLAFEAPDTDQPLYLELQVSKPGEGVLFHDDSTVYTVADATP</sequence>
<dbReference type="InterPro" id="IPR051913">
    <property type="entry name" value="GH2_Domain-Containing"/>
</dbReference>
<dbReference type="InterPro" id="IPR017853">
    <property type="entry name" value="GH"/>
</dbReference>
<keyword evidence="7" id="KW-0378">Hydrolase</keyword>
<evidence type="ECO:0000256" key="2">
    <source>
        <dbReference type="SAM" id="MobiDB-lite"/>
    </source>
</evidence>
<dbReference type="GO" id="GO:0016787">
    <property type="term" value="F:hydrolase activity"/>
    <property type="evidence" value="ECO:0007669"/>
    <property type="project" value="UniProtKB-KW"/>
</dbReference>
<dbReference type="InterPro" id="IPR013783">
    <property type="entry name" value="Ig-like_fold"/>
</dbReference>
<keyword evidence="8" id="KW-1185">Reference proteome</keyword>